<name>A0AAV7JTB7_9METZ</name>
<dbReference type="Gene3D" id="2.120.10.30">
    <property type="entry name" value="TolB, C-terminal domain"/>
    <property type="match status" value="1"/>
</dbReference>
<protein>
    <submittedName>
        <fullName evidence="1">Brain tumor protein-like</fullName>
    </submittedName>
</protein>
<dbReference type="Proteomes" id="UP001165289">
    <property type="component" value="Unassembled WGS sequence"/>
</dbReference>
<comment type="caution">
    <text evidence="1">The sequence shown here is derived from an EMBL/GenBank/DDBJ whole genome shotgun (WGS) entry which is preliminary data.</text>
</comment>
<dbReference type="SUPFAM" id="SSF63825">
    <property type="entry name" value="YWTD domain"/>
    <property type="match status" value="1"/>
</dbReference>
<evidence type="ECO:0000313" key="1">
    <source>
        <dbReference type="EMBL" id="KAI6651960.1"/>
    </source>
</evidence>
<proteinExistence type="predicted"/>
<gene>
    <name evidence="1" type="ORF">LOD99_4505</name>
</gene>
<organism evidence="1 2">
    <name type="scientific">Oopsacas minuta</name>
    <dbReference type="NCBI Taxonomy" id="111878"/>
    <lineage>
        <taxon>Eukaryota</taxon>
        <taxon>Metazoa</taxon>
        <taxon>Porifera</taxon>
        <taxon>Hexactinellida</taxon>
        <taxon>Hexasterophora</taxon>
        <taxon>Lyssacinosida</taxon>
        <taxon>Leucopsacidae</taxon>
        <taxon>Oopsacas</taxon>
    </lineage>
</organism>
<evidence type="ECO:0000313" key="2">
    <source>
        <dbReference type="Proteomes" id="UP001165289"/>
    </source>
</evidence>
<dbReference type="AlphaFoldDB" id="A0AAV7JTB7"/>
<dbReference type="InterPro" id="IPR011042">
    <property type="entry name" value="6-blade_b-propeller_TolB-like"/>
</dbReference>
<sequence length="302" mass="34936">MIHNSSKHDPLSSEEQYLWLSKNANKKSRMEDQRNQIRNGKTVTEFIFGEESTSFTKLVDPYHFSINPTEDIILFCNTNDNLLQLYTLGGDFITTFTNQLLNSLIDVLFIKDAIYVTEDYSLEYFTDFADKSVRFNTWIDQMWSPLGLTCDSRENIYFIDEFGHHIIVFEKDLNSFQEIDVIPYTNCLVDIFVEYDELFLLSQSPRHIIKLSLEGEFIFRINCSNFLSFPITFCPDGNGDILISDSRSNNVLFVISTGNLQISLITLDRILPKSEKFRNVAVVRNSSLIVSSLEYCYSLVLT</sequence>
<accession>A0AAV7JTB7</accession>
<reference evidence="1 2" key="1">
    <citation type="journal article" date="2023" name="BMC Biol.">
        <title>The compact genome of the sponge Oopsacas minuta (Hexactinellida) is lacking key metazoan core genes.</title>
        <authorList>
            <person name="Santini S."/>
            <person name="Schenkelaars Q."/>
            <person name="Jourda C."/>
            <person name="Duchesne M."/>
            <person name="Belahbib H."/>
            <person name="Rocher C."/>
            <person name="Selva M."/>
            <person name="Riesgo A."/>
            <person name="Vervoort M."/>
            <person name="Leys S.P."/>
            <person name="Kodjabachian L."/>
            <person name="Le Bivic A."/>
            <person name="Borchiellini C."/>
            <person name="Claverie J.M."/>
            <person name="Renard E."/>
        </authorList>
    </citation>
    <scope>NUCLEOTIDE SEQUENCE [LARGE SCALE GENOMIC DNA]</scope>
    <source>
        <strain evidence="1">SPO-2</strain>
    </source>
</reference>
<keyword evidence="2" id="KW-1185">Reference proteome</keyword>
<dbReference type="EMBL" id="JAKMXF010000300">
    <property type="protein sequence ID" value="KAI6651960.1"/>
    <property type="molecule type" value="Genomic_DNA"/>
</dbReference>